<dbReference type="Proteomes" id="UP000050668">
    <property type="component" value="Unassembled WGS sequence"/>
</dbReference>
<feature type="transmembrane region" description="Helical" evidence="13">
    <location>
        <begin position="39"/>
        <end position="57"/>
    </location>
</feature>
<evidence type="ECO:0000313" key="15">
    <source>
        <dbReference type="EMBL" id="KOS66996.1"/>
    </source>
</evidence>
<evidence type="ECO:0000256" key="3">
    <source>
        <dbReference type="ARBA" id="ARBA00012438"/>
    </source>
</evidence>
<evidence type="ECO:0000256" key="6">
    <source>
        <dbReference type="ARBA" id="ARBA00022692"/>
    </source>
</evidence>
<name>A0ABR5JY92_9BACI</name>
<evidence type="ECO:0000256" key="7">
    <source>
        <dbReference type="ARBA" id="ARBA00022741"/>
    </source>
</evidence>
<evidence type="ECO:0000256" key="8">
    <source>
        <dbReference type="ARBA" id="ARBA00022777"/>
    </source>
</evidence>
<feature type="domain" description="Histidine kinase" evidence="14">
    <location>
        <begin position="121"/>
        <end position="326"/>
    </location>
</feature>
<dbReference type="PANTHER" id="PTHR45453:SF2">
    <property type="entry name" value="HISTIDINE KINASE"/>
    <property type="match status" value="1"/>
</dbReference>
<keyword evidence="8 15" id="KW-0418">Kinase</keyword>
<comment type="caution">
    <text evidence="15">The sequence shown here is derived from an EMBL/GenBank/DDBJ whole genome shotgun (WGS) entry which is preliminary data.</text>
</comment>
<evidence type="ECO:0000256" key="13">
    <source>
        <dbReference type="SAM" id="Phobius"/>
    </source>
</evidence>
<organism evidence="15 16">
    <name type="scientific">Lysinibacillus contaminans</name>
    <dbReference type="NCBI Taxonomy" id="1293441"/>
    <lineage>
        <taxon>Bacteria</taxon>
        <taxon>Bacillati</taxon>
        <taxon>Bacillota</taxon>
        <taxon>Bacilli</taxon>
        <taxon>Bacillales</taxon>
        <taxon>Bacillaceae</taxon>
        <taxon>Lysinibacillus</taxon>
    </lineage>
</organism>
<dbReference type="GO" id="GO:0016301">
    <property type="term" value="F:kinase activity"/>
    <property type="evidence" value="ECO:0007669"/>
    <property type="project" value="UniProtKB-KW"/>
</dbReference>
<dbReference type="Pfam" id="PF02518">
    <property type="entry name" value="HATPase_c"/>
    <property type="match status" value="1"/>
</dbReference>
<dbReference type="SUPFAM" id="SSF55874">
    <property type="entry name" value="ATPase domain of HSP90 chaperone/DNA topoisomerase II/histidine kinase"/>
    <property type="match status" value="1"/>
</dbReference>
<comment type="subcellular location">
    <subcellularLocation>
        <location evidence="2">Cell membrane</location>
        <topology evidence="2">Multi-pass membrane protein</topology>
    </subcellularLocation>
</comment>
<evidence type="ECO:0000256" key="11">
    <source>
        <dbReference type="ARBA" id="ARBA00023012"/>
    </source>
</evidence>
<evidence type="ECO:0000256" key="12">
    <source>
        <dbReference type="ARBA" id="ARBA00023136"/>
    </source>
</evidence>
<keyword evidence="12 13" id="KW-0472">Membrane</keyword>
<dbReference type="SMART" id="SM00387">
    <property type="entry name" value="HATPase_c"/>
    <property type="match status" value="1"/>
</dbReference>
<protein>
    <recommendedName>
        <fullName evidence="3">histidine kinase</fullName>
        <ecNumber evidence="3">2.7.13.3</ecNumber>
    </recommendedName>
</protein>
<dbReference type="PANTHER" id="PTHR45453">
    <property type="entry name" value="PHOSPHATE REGULON SENSOR PROTEIN PHOR"/>
    <property type="match status" value="1"/>
</dbReference>
<dbReference type="Gene3D" id="3.30.565.10">
    <property type="entry name" value="Histidine kinase-like ATPase, C-terminal domain"/>
    <property type="match status" value="1"/>
</dbReference>
<dbReference type="InterPro" id="IPR004358">
    <property type="entry name" value="Sig_transdc_His_kin-like_C"/>
</dbReference>
<dbReference type="InterPro" id="IPR003594">
    <property type="entry name" value="HATPase_dom"/>
</dbReference>
<evidence type="ECO:0000256" key="1">
    <source>
        <dbReference type="ARBA" id="ARBA00000085"/>
    </source>
</evidence>
<comment type="catalytic activity">
    <reaction evidence="1">
        <text>ATP + protein L-histidine = ADP + protein N-phospho-L-histidine.</text>
        <dbReference type="EC" id="2.7.13.3"/>
    </reaction>
</comment>
<reference evidence="16" key="1">
    <citation type="submission" date="2015-07" db="EMBL/GenBank/DDBJ databases">
        <title>Fjat-14205 dsm 2895.</title>
        <authorList>
            <person name="Liu B."/>
            <person name="Wang J."/>
            <person name="Zhu Y."/>
            <person name="Liu G."/>
            <person name="Chen Q."/>
            <person name="Chen Z."/>
            <person name="Lan J."/>
            <person name="Che J."/>
            <person name="Ge C."/>
            <person name="Shi H."/>
            <person name="Pan Z."/>
            <person name="Liu X."/>
        </authorList>
    </citation>
    <scope>NUCLEOTIDE SEQUENCE [LARGE SCALE GENOMIC DNA]</scope>
    <source>
        <strain evidence="16">DSM 25560</strain>
    </source>
</reference>
<keyword evidence="5" id="KW-0808">Transferase</keyword>
<dbReference type="PROSITE" id="PS50109">
    <property type="entry name" value="HIS_KIN"/>
    <property type="match status" value="1"/>
</dbReference>
<evidence type="ECO:0000256" key="2">
    <source>
        <dbReference type="ARBA" id="ARBA00004651"/>
    </source>
</evidence>
<sequence>MVRKFLIERISWILLFLFLQLLVLSISFVDTTIPLESMFYIVFLSLLIFVVFLTVRYSKETKFYRSLEERSNDLDLKSLAIPDSPFEHIVEQSMITQTEKLKQQATYNRLMLEQEKDDMLAWIHEVKTPLTTMHLMLERMNDEELKALMTYEWLRIYLLLDQQLHQRRIPFIENDLYVDEVDLEDILFQEIKTLQSWCIHKGIGFDIDLTVATVMSDAKWVAFILRQLLTNAVKYSDASDIYIRSEKQDEQVILVIEDSGRGIDAKDLPRIFDKGFTSTTAHHDNAATGMGLYLTKNVAQALLIHIEVQSQLGKGTTFTLAFPKRNDFVNLSVTLGQENL</sequence>
<evidence type="ECO:0000256" key="4">
    <source>
        <dbReference type="ARBA" id="ARBA00022475"/>
    </source>
</evidence>
<evidence type="ECO:0000256" key="5">
    <source>
        <dbReference type="ARBA" id="ARBA00022679"/>
    </source>
</evidence>
<evidence type="ECO:0000259" key="14">
    <source>
        <dbReference type="PROSITE" id="PS50109"/>
    </source>
</evidence>
<gene>
    <name evidence="15" type="ORF">AEA09_15980</name>
</gene>
<dbReference type="InterPro" id="IPR036890">
    <property type="entry name" value="HATPase_C_sf"/>
</dbReference>
<evidence type="ECO:0000313" key="16">
    <source>
        <dbReference type="Proteomes" id="UP000050668"/>
    </source>
</evidence>
<keyword evidence="7" id="KW-0547">Nucleotide-binding</keyword>
<dbReference type="InterPro" id="IPR005467">
    <property type="entry name" value="His_kinase_dom"/>
</dbReference>
<keyword evidence="10 13" id="KW-1133">Transmembrane helix</keyword>
<evidence type="ECO:0000256" key="10">
    <source>
        <dbReference type="ARBA" id="ARBA00022989"/>
    </source>
</evidence>
<evidence type="ECO:0000256" key="9">
    <source>
        <dbReference type="ARBA" id="ARBA00022840"/>
    </source>
</evidence>
<keyword evidence="9" id="KW-0067">ATP-binding</keyword>
<proteinExistence type="predicted"/>
<keyword evidence="16" id="KW-1185">Reference proteome</keyword>
<dbReference type="InterPro" id="IPR050351">
    <property type="entry name" value="BphY/WalK/GraS-like"/>
</dbReference>
<accession>A0ABR5JY92</accession>
<dbReference type="RefSeq" id="WP_053584952.1">
    <property type="nucleotide sequence ID" value="NZ_LGRV01000005.1"/>
</dbReference>
<keyword evidence="6 13" id="KW-0812">Transmembrane</keyword>
<dbReference type="EC" id="2.7.13.3" evidence="3"/>
<keyword evidence="4" id="KW-1003">Cell membrane</keyword>
<dbReference type="PRINTS" id="PR00344">
    <property type="entry name" value="BCTRLSENSOR"/>
</dbReference>
<keyword evidence="11" id="KW-0902">Two-component regulatory system</keyword>
<dbReference type="EMBL" id="LGRV01000005">
    <property type="protein sequence ID" value="KOS66996.1"/>
    <property type="molecule type" value="Genomic_DNA"/>
</dbReference>